<evidence type="ECO:0000313" key="6">
    <source>
        <dbReference type="Proteomes" id="UP000199297"/>
    </source>
</evidence>
<proteinExistence type="inferred from homology"/>
<dbReference type="PANTHER" id="PTHR43684:SF1">
    <property type="entry name" value="ENOYL-COA DELTA ISOMERASE 2"/>
    <property type="match status" value="1"/>
</dbReference>
<dbReference type="EMBL" id="FOBI01000014">
    <property type="protein sequence ID" value="SEL57709.1"/>
    <property type="molecule type" value="Genomic_DNA"/>
</dbReference>
<accession>A0A1H7RC78</accession>
<comment type="similarity">
    <text evidence="2">Belongs to the enoyl-CoA hydratase/isomerase family.</text>
</comment>
<dbReference type="STRING" id="641665.GCA_002104455_01266"/>
<dbReference type="Gene3D" id="1.10.12.10">
    <property type="entry name" value="Lyase 2-enoyl-coa Hydratase, Chain A, domain 2"/>
    <property type="match status" value="1"/>
</dbReference>
<dbReference type="CDD" id="cd06558">
    <property type="entry name" value="crotonase-like"/>
    <property type="match status" value="1"/>
</dbReference>
<evidence type="ECO:0000256" key="1">
    <source>
        <dbReference type="ARBA" id="ARBA00004275"/>
    </source>
</evidence>
<dbReference type="InterPro" id="IPR051053">
    <property type="entry name" value="ECH/Chromodomain_protein"/>
</dbReference>
<reference evidence="6" key="1">
    <citation type="submission" date="2016-10" db="EMBL/GenBank/DDBJ databases">
        <authorList>
            <person name="Varghese N."/>
            <person name="Submissions S."/>
        </authorList>
    </citation>
    <scope>NUCLEOTIDE SEQUENCE [LARGE SCALE GENOMIC DNA]</scope>
    <source>
        <strain evidence="6">CGMCC 1.9127</strain>
    </source>
</reference>
<keyword evidence="6" id="KW-1185">Reference proteome</keyword>
<protein>
    <submittedName>
        <fullName evidence="5">Enoyl-CoA hydratase</fullName>
    </submittedName>
</protein>
<dbReference type="GO" id="GO:0004165">
    <property type="term" value="F:delta(3)-delta(2)-enoyl-CoA isomerase activity"/>
    <property type="evidence" value="ECO:0007669"/>
    <property type="project" value="UniProtKB-ARBA"/>
</dbReference>
<dbReference type="RefSeq" id="WP_085285639.1">
    <property type="nucleotide sequence ID" value="NZ_FOBI01000014.1"/>
</dbReference>
<evidence type="ECO:0000256" key="2">
    <source>
        <dbReference type="ARBA" id="ARBA00005254"/>
    </source>
</evidence>
<keyword evidence="3" id="KW-0576">Peroxisome</keyword>
<dbReference type="InterPro" id="IPR014748">
    <property type="entry name" value="Enoyl-CoA_hydra_C"/>
</dbReference>
<sequence>MDNLIISNEDNGVLVITINRFDKKNALNNDMYLELCRLFTLANERADIRCVLIQGDAKCFCAGNDLHDFIKCSESGDLAAFDLVKALANLEKPLVAAVAGPAVGIGTTLLLHCDMVYAADNAKFKLPFTQLGLSPEAGSSLLLPLRIGHNRAFELLVLGKMFSAEQALNYGLINEICPADELLSTALSTAQAIAKLPLDSLLTSRKLMKAHSQALLPQVLENEAEQFKRLVNTDECKTILASFFK</sequence>
<organism evidence="5 6">
    <name type="scientific">Colwellia chukchiensis</name>
    <dbReference type="NCBI Taxonomy" id="641665"/>
    <lineage>
        <taxon>Bacteria</taxon>
        <taxon>Pseudomonadati</taxon>
        <taxon>Pseudomonadota</taxon>
        <taxon>Gammaproteobacteria</taxon>
        <taxon>Alteromonadales</taxon>
        <taxon>Colwelliaceae</taxon>
        <taxon>Colwellia</taxon>
    </lineage>
</organism>
<gene>
    <name evidence="5" type="ORF">SAMN05216262_11442</name>
</gene>
<dbReference type="Proteomes" id="UP000199297">
    <property type="component" value="Unassembled WGS sequence"/>
</dbReference>
<dbReference type="OrthoDB" id="9797151at2"/>
<comment type="subcellular location">
    <subcellularLocation>
        <location evidence="1">Peroxisome</location>
    </subcellularLocation>
</comment>
<dbReference type="Pfam" id="PF00378">
    <property type="entry name" value="ECH_1"/>
    <property type="match status" value="1"/>
</dbReference>
<name>A0A1H7RC78_9GAMM</name>
<evidence type="ECO:0000313" key="5">
    <source>
        <dbReference type="EMBL" id="SEL57709.1"/>
    </source>
</evidence>
<dbReference type="InterPro" id="IPR001753">
    <property type="entry name" value="Enoyl-CoA_hydra/iso"/>
</dbReference>
<evidence type="ECO:0000256" key="4">
    <source>
        <dbReference type="ARBA" id="ARBA00023235"/>
    </source>
</evidence>
<dbReference type="AlphaFoldDB" id="A0A1H7RC78"/>
<dbReference type="SUPFAM" id="SSF52096">
    <property type="entry name" value="ClpP/crotonase"/>
    <property type="match status" value="1"/>
</dbReference>
<dbReference type="InterPro" id="IPR029045">
    <property type="entry name" value="ClpP/crotonase-like_dom_sf"/>
</dbReference>
<dbReference type="PANTHER" id="PTHR43684">
    <property type="match status" value="1"/>
</dbReference>
<dbReference type="Gene3D" id="3.90.226.10">
    <property type="entry name" value="2-enoyl-CoA Hydratase, Chain A, domain 1"/>
    <property type="match status" value="1"/>
</dbReference>
<keyword evidence="4" id="KW-0413">Isomerase</keyword>
<evidence type="ECO:0000256" key="3">
    <source>
        <dbReference type="ARBA" id="ARBA00023140"/>
    </source>
</evidence>